<dbReference type="Pfam" id="PF13384">
    <property type="entry name" value="HTH_23"/>
    <property type="match status" value="1"/>
</dbReference>
<protein>
    <recommendedName>
        <fullName evidence="3">Transposase</fullName>
    </recommendedName>
</protein>
<proteinExistence type="predicted"/>
<dbReference type="AlphaFoldDB" id="A0A0D0AMK4"/>
<dbReference type="PANTHER" id="PTHR46564">
    <property type="entry name" value="TRANSPOSASE"/>
    <property type="match status" value="1"/>
</dbReference>
<evidence type="ECO:0000313" key="2">
    <source>
        <dbReference type="Proteomes" id="UP000054485"/>
    </source>
</evidence>
<dbReference type="PANTHER" id="PTHR46564:SF1">
    <property type="entry name" value="TRANSPOSASE"/>
    <property type="match status" value="1"/>
</dbReference>
<evidence type="ECO:0000313" key="1">
    <source>
        <dbReference type="EMBL" id="KIK33268.1"/>
    </source>
</evidence>
<dbReference type="STRING" id="930992.A0A0D0AMK4"/>
<dbReference type="InterPro" id="IPR036388">
    <property type="entry name" value="WH-like_DNA-bd_sf"/>
</dbReference>
<gene>
    <name evidence="1" type="ORF">CY34DRAFT_18476</name>
</gene>
<evidence type="ECO:0008006" key="3">
    <source>
        <dbReference type="Google" id="ProtNLM"/>
    </source>
</evidence>
<dbReference type="Proteomes" id="UP000054485">
    <property type="component" value="Unassembled WGS sequence"/>
</dbReference>
<name>A0A0D0AMK4_9AGAM</name>
<reference evidence="1 2" key="1">
    <citation type="submission" date="2014-04" db="EMBL/GenBank/DDBJ databases">
        <authorList>
            <consortium name="DOE Joint Genome Institute"/>
            <person name="Kuo A."/>
            <person name="Ruytinx J."/>
            <person name="Rineau F."/>
            <person name="Colpaert J."/>
            <person name="Kohler A."/>
            <person name="Nagy L.G."/>
            <person name="Floudas D."/>
            <person name="Copeland A."/>
            <person name="Barry K.W."/>
            <person name="Cichocki N."/>
            <person name="Veneault-Fourrey C."/>
            <person name="LaButti K."/>
            <person name="Lindquist E.A."/>
            <person name="Lipzen A."/>
            <person name="Lundell T."/>
            <person name="Morin E."/>
            <person name="Murat C."/>
            <person name="Sun H."/>
            <person name="Tunlid A."/>
            <person name="Henrissat B."/>
            <person name="Grigoriev I.V."/>
            <person name="Hibbett D.S."/>
            <person name="Martin F."/>
            <person name="Nordberg H.P."/>
            <person name="Cantor M.N."/>
            <person name="Hua S.X."/>
        </authorList>
    </citation>
    <scope>NUCLEOTIDE SEQUENCE [LARGE SCALE GENOMIC DNA]</scope>
    <source>
        <strain evidence="1 2">UH-Slu-Lm8-n1</strain>
    </source>
</reference>
<dbReference type="HOGENOM" id="CLU_056788_9_3_1"/>
<sequence>MPFRKISRDVKLAAINLYEHNMLSLEQILECVGISESTFWRVCKLWRETGDVVRHNYGAAGRPRALHFDDVNYLVRLIHHRPDWFLDELLDLLDHNRFISVHYTTIYRELARAGMSLKKLKKIARERNEDRRADFIRRMAQYEPEELGFIDETSKDERTTARHFGRSQKGQRAAKKEVFQLLKDHLRLQSTGCSLRRRW</sequence>
<keyword evidence="2" id="KW-1185">Reference proteome</keyword>
<dbReference type="EMBL" id="KN835982">
    <property type="protein sequence ID" value="KIK33268.1"/>
    <property type="molecule type" value="Genomic_DNA"/>
</dbReference>
<accession>A0A0D0AMK4</accession>
<dbReference type="InterPro" id="IPR009057">
    <property type="entry name" value="Homeodomain-like_sf"/>
</dbReference>
<dbReference type="SUPFAM" id="SSF46689">
    <property type="entry name" value="Homeodomain-like"/>
    <property type="match status" value="1"/>
</dbReference>
<reference evidence="2" key="2">
    <citation type="submission" date="2015-01" db="EMBL/GenBank/DDBJ databases">
        <title>Evolutionary Origins and Diversification of the Mycorrhizal Mutualists.</title>
        <authorList>
            <consortium name="DOE Joint Genome Institute"/>
            <consortium name="Mycorrhizal Genomics Consortium"/>
            <person name="Kohler A."/>
            <person name="Kuo A."/>
            <person name="Nagy L.G."/>
            <person name="Floudas D."/>
            <person name="Copeland A."/>
            <person name="Barry K.W."/>
            <person name="Cichocki N."/>
            <person name="Veneault-Fourrey C."/>
            <person name="LaButti K."/>
            <person name="Lindquist E.A."/>
            <person name="Lipzen A."/>
            <person name="Lundell T."/>
            <person name="Morin E."/>
            <person name="Murat C."/>
            <person name="Riley R."/>
            <person name="Ohm R."/>
            <person name="Sun H."/>
            <person name="Tunlid A."/>
            <person name="Henrissat B."/>
            <person name="Grigoriev I.V."/>
            <person name="Hibbett D.S."/>
            <person name="Martin F."/>
        </authorList>
    </citation>
    <scope>NUCLEOTIDE SEQUENCE [LARGE SCALE GENOMIC DNA]</scope>
    <source>
        <strain evidence="2">UH-Slu-Lm8-n1</strain>
    </source>
</reference>
<dbReference type="InParanoid" id="A0A0D0AMK4"/>
<organism evidence="1 2">
    <name type="scientific">Suillus luteus UH-Slu-Lm8-n1</name>
    <dbReference type="NCBI Taxonomy" id="930992"/>
    <lineage>
        <taxon>Eukaryota</taxon>
        <taxon>Fungi</taxon>
        <taxon>Dikarya</taxon>
        <taxon>Basidiomycota</taxon>
        <taxon>Agaricomycotina</taxon>
        <taxon>Agaricomycetes</taxon>
        <taxon>Agaricomycetidae</taxon>
        <taxon>Boletales</taxon>
        <taxon>Suillineae</taxon>
        <taxon>Suillaceae</taxon>
        <taxon>Suillus</taxon>
    </lineage>
</organism>
<dbReference type="OrthoDB" id="2994945at2759"/>
<dbReference type="Gene3D" id="1.10.10.10">
    <property type="entry name" value="Winged helix-like DNA-binding domain superfamily/Winged helix DNA-binding domain"/>
    <property type="match status" value="1"/>
</dbReference>